<evidence type="ECO:0000313" key="5">
    <source>
        <dbReference type="EMBL" id="VDC28952.1"/>
    </source>
</evidence>
<dbReference type="InterPro" id="IPR036388">
    <property type="entry name" value="WH-like_DNA-bd_sf"/>
</dbReference>
<dbReference type="Gene3D" id="1.10.10.10">
    <property type="entry name" value="Winged helix-like DNA-binding domain superfamily/Winged helix DNA-binding domain"/>
    <property type="match status" value="1"/>
</dbReference>
<feature type="domain" description="HTH marR-type" evidence="4">
    <location>
        <begin position="1"/>
        <end position="131"/>
    </location>
</feature>
<dbReference type="SUPFAM" id="SSF46785">
    <property type="entry name" value="Winged helix' DNA-binding domain"/>
    <property type="match status" value="1"/>
</dbReference>
<proteinExistence type="predicted"/>
<dbReference type="AlphaFoldDB" id="A0A3P5XC98"/>
<dbReference type="PANTHER" id="PTHR42756">
    <property type="entry name" value="TRANSCRIPTIONAL REGULATOR, MARR"/>
    <property type="match status" value="1"/>
</dbReference>
<dbReference type="Proteomes" id="UP000270468">
    <property type="component" value="Unassembled WGS sequence"/>
</dbReference>
<gene>
    <name evidence="5" type="ORF">FILTAD_01919</name>
</gene>
<keyword evidence="1" id="KW-0805">Transcription regulation</keyword>
<name>A0A3P5XC98_9BACL</name>
<dbReference type="Pfam" id="PF12802">
    <property type="entry name" value="MarR_2"/>
    <property type="match status" value="1"/>
</dbReference>
<dbReference type="OrthoDB" id="1853358at2"/>
<reference evidence="5 6" key="1">
    <citation type="submission" date="2018-11" db="EMBL/GenBank/DDBJ databases">
        <authorList>
            <person name="Criscuolo A."/>
        </authorList>
    </citation>
    <scope>NUCLEOTIDE SEQUENCE [LARGE SCALE GENOMIC DNA]</scope>
    <source>
        <strain evidence="5">ATB-66</strain>
    </source>
</reference>
<dbReference type="EMBL" id="UXAV01000042">
    <property type="protein sequence ID" value="VDC28952.1"/>
    <property type="molecule type" value="Genomic_DNA"/>
</dbReference>
<keyword evidence="6" id="KW-1185">Reference proteome</keyword>
<dbReference type="GO" id="GO:0003677">
    <property type="term" value="F:DNA binding"/>
    <property type="evidence" value="ECO:0007669"/>
    <property type="project" value="UniProtKB-KW"/>
</dbReference>
<dbReference type="PROSITE" id="PS50995">
    <property type="entry name" value="HTH_MARR_2"/>
    <property type="match status" value="1"/>
</dbReference>
<organism evidence="5 6">
    <name type="scientific">Filibacter tadaridae</name>
    <dbReference type="NCBI Taxonomy" id="2483811"/>
    <lineage>
        <taxon>Bacteria</taxon>
        <taxon>Bacillati</taxon>
        <taxon>Bacillota</taxon>
        <taxon>Bacilli</taxon>
        <taxon>Bacillales</taxon>
        <taxon>Caryophanaceae</taxon>
        <taxon>Filibacter</taxon>
    </lineage>
</organism>
<dbReference type="RefSeq" id="WP_124070526.1">
    <property type="nucleotide sequence ID" value="NZ_CBCRXF010000001.1"/>
</dbReference>
<dbReference type="PANTHER" id="PTHR42756:SF1">
    <property type="entry name" value="TRANSCRIPTIONAL REPRESSOR OF EMRAB OPERON"/>
    <property type="match status" value="1"/>
</dbReference>
<keyword evidence="3" id="KW-0804">Transcription</keyword>
<dbReference type="InterPro" id="IPR036390">
    <property type="entry name" value="WH_DNA-bd_sf"/>
</dbReference>
<dbReference type="SMART" id="SM00347">
    <property type="entry name" value="HTH_MARR"/>
    <property type="match status" value="1"/>
</dbReference>
<evidence type="ECO:0000313" key="6">
    <source>
        <dbReference type="Proteomes" id="UP000270468"/>
    </source>
</evidence>
<protein>
    <submittedName>
        <fullName evidence="5">Transcriptional regulator SlyA</fullName>
    </submittedName>
</protein>
<keyword evidence="2" id="KW-0238">DNA-binding</keyword>
<dbReference type="GO" id="GO:0003700">
    <property type="term" value="F:DNA-binding transcription factor activity"/>
    <property type="evidence" value="ECO:0007669"/>
    <property type="project" value="InterPro"/>
</dbReference>
<evidence type="ECO:0000256" key="1">
    <source>
        <dbReference type="ARBA" id="ARBA00023015"/>
    </source>
</evidence>
<dbReference type="InterPro" id="IPR000835">
    <property type="entry name" value="HTH_MarR-typ"/>
</dbReference>
<evidence type="ECO:0000256" key="3">
    <source>
        <dbReference type="ARBA" id="ARBA00023163"/>
    </source>
</evidence>
<evidence type="ECO:0000259" key="4">
    <source>
        <dbReference type="PROSITE" id="PS50995"/>
    </source>
</evidence>
<accession>A0A3P5XC98</accession>
<sequence>MDTIVPIFHSLTKNLNSIHKESSNGISIVQSSILHEISLGEKPSMQAVSDAVGMDITTFSRQINTLERKELVVKTPYPGDRRFYLLALTEKGRAITECINESISVEMGKVFESMNDFERDTIVRSMNMLEERLRTN</sequence>
<evidence type="ECO:0000256" key="2">
    <source>
        <dbReference type="ARBA" id="ARBA00023125"/>
    </source>
</evidence>